<dbReference type="GO" id="GO:0016829">
    <property type="term" value="F:lyase activity"/>
    <property type="evidence" value="ECO:0007669"/>
    <property type="project" value="UniProtKB-KW"/>
</dbReference>
<dbReference type="InterPro" id="IPR004808">
    <property type="entry name" value="AP_endonuc_1"/>
</dbReference>
<dbReference type="InterPro" id="IPR010666">
    <property type="entry name" value="Znf_GRF"/>
</dbReference>
<evidence type="ECO:0000256" key="8">
    <source>
        <dbReference type="ARBA" id="ARBA00022842"/>
    </source>
</evidence>
<accession>A0ABX6ET16</accession>
<comment type="cofactor">
    <cofactor evidence="1">
        <name>Mg(2+)</name>
        <dbReference type="ChEBI" id="CHEBI:18420"/>
    </cofactor>
</comment>
<reference evidence="12 13" key="2">
    <citation type="submission" date="2019-11" db="EMBL/GenBank/DDBJ databases">
        <authorList>
            <person name="Lu H."/>
        </authorList>
    </citation>
    <scope>NUCLEOTIDE SEQUENCE [LARGE SCALE GENOMIC DNA]</scope>
    <source>
        <strain evidence="12 13">FIM1</strain>
    </source>
</reference>
<keyword evidence="13" id="KW-1185">Reference proteome</keyword>
<keyword evidence="9" id="KW-0539">Nucleus</keyword>
<name>A0ABX6ET16_KLUMA</name>
<evidence type="ECO:0000256" key="4">
    <source>
        <dbReference type="ARBA" id="ARBA00022723"/>
    </source>
</evidence>
<keyword evidence="12" id="KW-0456">Lyase</keyword>
<dbReference type="EMBL" id="CP015055">
    <property type="protein sequence ID" value="QGN14233.1"/>
    <property type="molecule type" value="Genomic_DNA"/>
</dbReference>
<reference evidence="12 13" key="1">
    <citation type="submission" date="2016-03" db="EMBL/GenBank/DDBJ databases">
        <title>How can Kluyveromyces marxianus grow so fast - potential evolutionary course in Saccharomyces Complex revealed by comparative genomics.</title>
        <authorList>
            <person name="Mo W."/>
            <person name="Lu W."/>
            <person name="Yang X."/>
            <person name="Qi J."/>
            <person name="Lv H."/>
        </authorList>
    </citation>
    <scope>NUCLEOTIDE SEQUENCE [LARGE SCALE GENOMIC DNA]</scope>
    <source>
        <strain evidence="12 13">FIM1</strain>
    </source>
</reference>
<evidence type="ECO:0000256" key="9">
    <source>
        <dbReference type="ARBA" id="ARBA00023242"/>
    </source>
</evidence>
<sequence>MEVDALCDKNGLRLVTFNVNGVRTLFQHYPFSRMNNSLKEAFELFKADIITFQELKIDASSIQKWGRIDGYQSYISIPRKKKGYSGVGCWVRQPTTENDPLRKHLQVIKAEEGITGLLTTHNKGLSYRNSPDGIGGYTGLDVVDEEQLINIDSEGRCVLIELACNIVVISTYCPANSTQTEEGERSRLLFLNILFKRIRNLYELGKQVVLMGDINVCRDLIDQAVGLDESNISVSEYKTGSQIEETFKDKCIEFIMEPTRVGRRLLNSMLCDSIIPQYAEKGILVDTTREIQGRDRTKMYTVWNTLLNTRPINYGSRIDFVFVTKDLRERIVNGNILNTVMGSDHCPVFADLKIDNMDINETPVIKPKFEASSRYSLNQKNIMDMFRKVSSAEENVTKTTKTTKVTKPALLGSKALGEKFIKRSPTISQPKLQTRSAHIKAFEDMLGKPPKCQHGEETILRTSKTDKTFGRKFWVCKRSKGESNDPEGSCGFFQWK</sequence>
<evidence type="ECO:0000256" key="2">
    <source>
        <dbReference type="ARBA" id="ARBA00007092"/>
    </source>
</evidence>
<evidence type="ECO:0000313" key="12">
    <source>
        <dbReference type="EMBL" id="QGN14233.1"/>
    </source>
</evidence>
<evidence type="ECO:0000313" key="13">
    <source>
        <dbReference type="Proteomes" id="UP000422736"/>
    </source>
</evidence>
<dbReference type="InterPro" id="IPR005135">
    <property type="entry name" value="Endo/exonuclease/phosphatase"/>
</dbReference>
<dbReference type="PROSITE" id="PS51999">
    <property type="entry name" value="ZF_GRF"/>
    <property type="match status" value="1"/>
</dbReference>
<evidence type="ECO:0000259" key="11">
    <source>
        <dbReference type="PROSITE" id="PS51999"/>
    </source>
</evidence>
<evidence type="ECO:0000256" key="6">
    <source>
        <dbReference type="ARBA" id="ARBA00022801"/>
    </source>
</evidence>
<comment type="similarity">
    <text evidence="2">Belongs to the DNA repair enzymes AP/ExoA family.</text>
</comment>
<dbReference type="SUPFAM" id="SSF56219">
    <property type="entry name" value="DNase I-like"/>
    <property type="match status" value="1"/>
</dbReference>
<dbReference type="InterPro" id="IPR036691">
    <property type="entry name" value="Endo/exonu/phosph_ase_sf"/>
</dbReference>
<dbReference type="Pfam" id="PF03372">
    <property type="entry name" value="Exo_endo_phos"/>
    <property type="match status" value="1"/>
</dbReference>
<keyword evidence="8" id="KW-0460">Magnesium</keyword>
<organism evidence="12 13">
    <name type="scientific">Kluyveromyces marxianus</name>
    <name type="common">Yeast</name>
    <name type="synonym">Candida kefyr</name>
    <dbReference type="NCBI Taxonomy" id="4911"/>
    <lineage>
        <taxon>Eukaryota</taxon>
        <taxon>Fungi</taxon>
        <taxon>Dikarya</taxon>
        <taxon>Ascomycota</taxon>
        <taxon>Saccharomycotina</taxon>
        <taxon>Saccharomycetes</taxon>
        <taxon>Saccharomycetales</taxon>
        <taxon>Saccharomycetaceae</taxon>
        <taxon>Kluyveromyces</taxon>
    </lineage>
</organism>
<evidence type="ECO:0000256" key="3">
    <source>
        <dbReference type="ARBA" id="ARBA00013541"/>
    </source>
</evidence>
<evidence type="ECO:0000256" key="1">
    <source>
        <dbReference type="ARBA" id="ARBA00001946"/>
    </source>
</evidence>
<evidence type="ECO:0000256" key="5">
    <source>
        <dbReference type="ARBA" id="ARBA00022771"/>
    </source>
</evidence>
<dbReference type="PANTHER" id="PTHR22748:SF4">
    <property type="entry name" value="DNA-(APURINIC OR APYRIMIDINIC SITE) ENDONUCLEASE 2"/>
    <property type="match status" value="1"/>
</dbReference>
<gene>
    <name evidence="12" type="primary">APN2</name>
    <name evidence="12" type="ORF">FIM1_889</name>
</gene>
<dbReference type="PROSITE" id="PS51435">
    <property type="entry name" value="AP_NUCLEASE_F1_4"/>
    <property type="match status" value="1"/>
</dbReference>
<keyword evidence="7" id="KW-0862">Zinc</keyword>
<keyword evidence="6" id="KW-0378">Hydrolase</keyword>
<keyword evidence="4" id="KW-0479">Metal-binding</keyword>
<dbReference type="PANTHER" id="PTHR22748">
    <property type="entry name" value="AP ENDONUCLEASE"/>
    <property type="match status" value="1"/>
</dbReference>
<keyword evidence="5 10" id="KW-0863">Zinc-finger</keyword>
<evidence type="ECO:0000256" key="10">
    <source>
        <dbReference type="PROSITE-ProRule" id="PRU01343"/>
    </source>
</evidence>
<dbReference type="Pfam" id="PF06839">
    <property type="entry name" value="Zn_ribbon_GRF"/>
    <property type="match status" value="1"/>
</dbReference>
<dbReference type="Proteomes" id="UP000422736">
    <property type="component" value="Chromosome 2"/>
</dbReference>
<protein>
    <recommendedName>
        <fullName evidence="3">DNA-(apurinic or apyrimidinic site) endonuclease 2</fullName>
    </recommendedName>
</protein>
<proteinExistence type="inferred from homology"/>
<evidence type="ECO:0000256" key="7">
    <source>
        <dbReference type="ARBA" id="ARBA00022833"/>
    </source>
</evidence>
<feature type="domain" description="GRF-type" evidence="11">
    <location>
        <begin position="452"/>
        <end position="496"/>
    </location>
</feature>
<dbReference type="Gene3D" id="3.60.10.10">
    <property type="entry name" value="Endonuclease/exonuclease/phosphatase"/>
    <property type="match status" value="1"/>
</dbReference>